<accession>A0A0E9MQ27</accession>
<feature type="chain" id="PRO_5002429291" evidence="1">
    <location>
        <begin position="20"/>
        <end position="208"/>
    </location>
</feature>
<gene>
    <name evidence="2" type="primary">cpaD</name>
    <name evidence="2" type="ORF">SCH01S_37_00070</name>
</gene>
<dbReference type="Pfam" id="PF09476">
    <property type="entry name" value="Pilus_CpaD"/>
    <property type="match status" value="1"/>
</dbReference>
<dbReference type="PROSITE" id="PS51257">
    <property type="entry name" value="PROKAR_LIPOPROTEIN"/>
    <property type="match status" value="1"/>
</dbReference>
<evidence type="ECO:0000313" key="3">
    <source>
        <dbReference type="Proteomes" id="UP000033202"/>
    </source>
</evidence>
<comment type="caution">
    <text evidence="2">The sequence shown here is derived from an EMBL/GenBank/DDBJ whole genome shotgun (WGS) entry which is preliminary data.</text>
</comment>
<dbReference type="RefSeq" id="WP_245612209.1">
    <property type="nucleotide sequence ID" value="NZ_BBWU01000037.1"/>
</dbReference>
<feature type="signal peptide" evidence="1">
    <location>
        <begin position="1"/>
        <end position="19"/>
    </location>
</feature>
<protein>
    <submittedName>
        <fullName evidence="2">Flp pilus assembly protein CpaD</fullName>
    </submittedName>
</protein>
<proteinExistence type="predicted"/>
<dbReference type="AlphaFoldDB" id="A0A0E9MQ27"/>
<dbReference type="EMBL" id="BBWU01000037">
    <property type="protein sequence ID" value="GAO39654.1"/>
    <property type="molecule type" value="Genomic_DNA"/>
</dbReference>
<dbReference type="STRING" id="1219043.SCH01S_37_00070"/>
<reference evidence="2 3" key="1">
    <citation type="submission" date="2015-04" db="EMBL/GenBank/DDBJ databases">
        <title>Whole genome shotgun sequence of Sphingomonas changbaiensis NBRC 104936.</title>
        <authorList>
            <person name="Katano-Makiyama Y."/>
            <person name="Hosoyama A."/>
            <person name="Hashimoto M."/>
            <person name="Noguchi M."/>
            <person name="Tsuchikane K."/>
            <person name="Ohji S."/>
            <person name="Yamazoe A."/>
            <person name="Ichikawa N."/>
            <person name="Kimura A."/>
            <person name="Fujita N."/>
        </authorList>
    </citation>
    <scope>NUCLEOTIDE SEQUENCE [LARGE SCALE GENOMIC DNA]</scope>
    <source>
        <strain evidence="2 3">NBRC 104936</strain>
    </source>
</reference>
<keyword evidence="1" id="KW-0732">Signal</keyword>
<dbReference type="InterPro" id="IPR019027">
    <property type="entry name" value="Pilus_biogenesis_CpaD-related"/>
</dbReference>
<sequence>MFRKSLPLIGLALALSACGTVNRGMESVHQPVVQRTDYVIDLASSGDRLAPGERDRLEGWFRSIDLAYGDRISVDDPSGSLGVRSDVDSLLGRRGMASVAGAPVTPGAIPPGSVRVVVSRATASVPGCPDWSRSASPEFVGSTMSNYGCASNAALAAMVADPTDLIQGREGAAAGDPAISSKAIRIYRDTAPTGTRGLKTETTSKSGN</sequence>
<name>A0A0E9MQ27_9SPHN</name>
<dbReference type="Proteomes" id="UP000033202">
    <property type="component" value="Unassembled WGS sequence"/>
</dbReference>
<keyword evidence="3" id="KW-1185">Reference proteome</keyword>
<organism evidence="2 3">
    <name type="scientific">Sphingomonas changbaiensis NBRC 104936</name>
    <dbReference type="NCBI Taxonomy" id="1219043"/>
    <lineage>
        <taxon>Bacteria</taxon>
        <taxon>Pseudomonadati</taxon>
        <taxon>Pseudomonadota</taxon>
        <taxon>Alphaproteobacteria</taxon>
        <taxon>Sphingomonadales</taxon>
        <taxon>Sphingomonadaceae</taxon>
        <taxon>Sphingomonas</taxon>
    </lineage>
</organism>
<evidence type="ECO:0000313" key="2">
    <source>
        <dbReference type="EMBL" id="GAO39654.1"/>
    </source>
</evidence>
<evidence type="ECO:0000256" key="1">
    <source>
        <dbReference type="SAM" id="SignalP"/>
    </source>
</evidence>